<dbReference type="OrthoDB" id="9804124at2"/>
<organism evidence="5 6">
    <name type="scientific">Cetobacterium ceti</name>
    <dbReference type="NCBI Taxonomy" id="180163"/>
    <lineage>
        <taxon>Bacteria</taxon>
        <taxon>Fusobacteriati</taxon>
        <taxon>Fusobacteriota</taxon>
        <taxon>Fusobacteriia</taxon>
        <taxon>Fusobacteriales</taxon>
        <taxon>Fusobacteriaceae</taxon>
        <taxon>Cetobacterium</taxon>
    </lineage>
</organism>
<dbReference type="Gene3D" id="3.40.710.10">
    <property type="entry name" value="DD-peptidase/beta-lactamase superfamily"/>
    <property type="match status" value="1"/>
</dbReference>
<dbReference type="InterPro" id="IPR036138">
    <property type="entry name" value="PBP_dimer_sf"/>
</dbReference>
<accession>A0A1T4KQ80</accession>
<reference evidence="5 6" key="1">
    <citation type="submission" date="2017-02" db="EMBL/GenBank/DDBJ databases">
        <authorList>
            <person name="Peterson S.W."/>
        </authorList>
    </citation>
    <scope>NUCLEOTIDE SEQUENCE [LARGE SCALE GENOMIC DNA]</scope>
    <source>
        <strain evidence="5 6">ATCC 700028</strain>
    </source>
</reference>
<dbReference type="STRING" id="180163.SAMN02745174_00535"/>
<dbReference type="Pfam" id="PF03793">
    <property type="entry name" value="PASTA"/>
    <property type="match status" value="1"/>
</dbReference>
<keyword evidence="5" id="KW-0132">Cell division</keyword>
<dbReference type="InterPro" id="IPR005543">
    <property type="entry name" value="PASTA_dom"/>
</dbReference>
<feature type="transmembrane region" description="Helical" evidence="3">
    <location>
        <begin position="25"/>
        <end position="45"/>
    </location>
</feature>
<proteinExistence type="predicted"/>
<keyword evidence="3" id="KW-1133">Transmembrane helix</keyword>
<sequence>MKGLKISSLILCIVLFGGSLYLKNYFISVSSLLVLIYLLVVYGEWKKHKSVSRYNDRVLAGMNIVGFLIVILIIRLINLQVFKVDEYRKAVENQVLSKEQYIGNRGTIYDTTGKRLAYNINIYTLIINPKFALSDKKDRIFPILKEYCKEGLLDDKYLNLKNEIIQLGNNKKQYKILRKNITDSEKDQMMEIIGKVGSGVVREKILEFRKENKRKYFRSDLFFNLIGNIGYPRGYKGEEKKGIFGIEKEYDNYLNGLKVNREIRSTRTRGIKLPTDKIEAQEDINGKDIYLTIDSDIQYILSDELKKEFNKTKAQEAYAIVVDPNTGRIIAESSFNRKKEVRNPVFQNQVEPGSIFKPIIVGAAMNEGYVGRYSTFDVGDGKIKKYGHTIRESSRHVKGILTVQEILEKSSNVGMVLIGDKFTDEKFEEYLKRYGLYDRTGVDFPYERKPYTVSYKRWDKLKRSTMAFGQGIAVTPIQMIMAFSTVINGGILYRPYLVDKVVNEDGVVVRRNLPKPVRRVLKPEVSATMRAILEKAVEVGTVKNAGVEGYRVGGKTGTAQISANGKYVRHEYLASTVGFFPVNNPKYAILVMVYKPQADLLYHRFGGAVAAPVVGEVIRRVTKVKNILSEDIAQIAPGIYKGNEDKIKIDENMEIMPDLKGLTARDVLNLFKNKNYLLKISGTGEVISQYPKAGDKMENIKTITIRLK</sequence>
<keyword evidence="2 3" id="KW-0472">Membrane</keyword>
<dbReference type="Gene3D" id="3.90.1310.10">
    <property type="entry name" value="Penicillin-binding protein 2a (Domain 2)"/>
    <property type="match status" value="1"/>
</dbReference>
<evidence type="ECO:0000313" key="5">
    <source>
        <dbReference type="EMBL" id="SJZ44508.1"/>
    </source>
</evidence>
<comment type="subcellular location">
    <subcellularLocation>
        <location evidence="1">Membrane</location>
    </subcellularLocation>
</comment>
<dbReference type="Pfam" id="PF00905">
    <property type="entry name" value="Transpeptidase"/>
    <property type="match status" value="1"/>
</dbReference>
<keyword evidence="5" id="KW-0131">Cell cycle</keyword>
<dbReference type="SUPFAM" id="SSF56519">
    <property type="entry name" value="Penicillin binding protein dimerisation domain"/>
    <property type="match status" value="1"/>
</dbReference>
<dbReference type="InterPro" id="IPR050515">
    <property type="entry name" value="Beta-lactam/transpept"/>
</dbReference>
<feature type="domain" description="PASTA" evidence="4">
    <location>
        <begin position="650"/>
        <end position="708"/>
    </location>
</feature>
<dbReference type="AlphaFoldDB" id="A0A1T4KQ80"/>
<dbReference type="EMBL" id="FUWX01000005">
    <property type="protein sequence ID" value="SJZ44508.1"/>
    <property type="molecule type" value="Genomic_DNA"/>
</dbReference>
<evidence type="ECO:0000256" key="1">
    <source>
        <dbReference type="ARBA" id="ARBA00004370"/>
    </source>
</evidence>
<evidence type="ECO:0000256" key="2">
    <source>
        <dbReference type="ARBA" id="ARBA00023136"/>
    </source>
</evidence>
<evidence type="ECO:0000259" key="4">
    <source>
        <dbReference type="PROSITE" id="PS51178"/>
    </source>
</evidence>
<dbReference type="GO" id="GO:0071555">
    <property type="term" value="P:cell wall organization"/>
    <property type="evidence" value="ECO:0007669"/>
    <property type="project" value="TreeGrafter"/>
</dbReference>
<dbReference type="PROSITE" id="PS51178">
    <property type="entry name" value="PASTA"/>
    <property type="match status" value="1"/>
</dbReference>
<dbReference type="Gene3D" id="3.30.450.330">
    <property type="match status" value="1"/>
</dbReference>
<dbReference type="Pfam" id="PF03717">
    <property type="entry name" value="PBP_dimer"/>
    <property type="match status" value="1"/>
</dbReference>
<dbReference type="GO" id="GO:0051301">
    <property type="term" value="P:cell division"/>
    <property type="evidence" value="ECO:0007669"/>
    <property type="project" value="UniProtKB-KW"/>
</dbReference>
<dbReference type="SUPFAM" id="SSF54184">
    <property type="entry name" value="Penicillin-binding protein 2x (pbp-2x), c-terminal domain"/>
    <property type="match status" value="1"/>
</dbReference>
<evidence type="ECO:0000256" key="3">
    <source>
        <dbReference type="SAM" id="Phobius"/>
    </source>
</evidence>
<dbReference type="SUPFAM" id="SSF56601">
    <property type="entry name" value="beta-lactamase/transpeptidase-like"/>
    <property type="match status" value="1"/>
</dbReference>
<name>A0A1T4KQ80_9FUSO</name>
<dbReference type="InterPro" id="IPR001460">
    <property type="entry name" value="PCN-bd_Tpept"/>
</dbReference>
<dbReference type="PANTHER" id="PTHR30627:SF1">
    <property type="entry name" value="PEPTIDOGLYCAN D,D-TRANSPEPTIDASE FTSI"/>
    <property type="match status" value="1"/>
</dbReference>
<dbReference type="RefSeq" id="WP_078693064.1">
    <property type="nucleotide sequence ID" value="NZ_FUWX01000005.1"/>
</dbReference>
<dbReference type="InterPro" id="IPR005311">
    <property type="entry name" value="PBP_dimer"/>
</dbReference>
<dbReference type="GO" id="GO:0008658">
    <property type="term" value="F:penicillin binding"/>
    <property type="evidence" value="ECO:0007669"/>
    <property type="project" value="InterPro"/>
</dbReference>
<dbReference type="SMART" id="SM00740">
    <property type="entry name" value="PASTA"/>
    <property type="match status" value="1"/>
</dbReference>
<feature type="transmembrane region" description="Helical" evidence="3">
    <location>
        <begin position="57"/>
        <end position="77"/>
    </location>
</feature>
<dbReference type="GO" id="GO:0005886">
    <property type="term" value="C:plasma membrane"/>
    <property type="evidence" value="ECO:0007669"/>
    <property type="project" value="TreeGrafter"/>
</dbReference>
<dbReference type="Proteomes" id="UP000191153">
    <property type="component" value="Unassembled WGS sequence"/>
</dbReference>
<gene>
    <name evidence="5" type="ORF">SAMN02745174_00535</name>
</gene>
<dbReference type="PANTHER" id="PTHR30627">
    <property type="entry name" value="PEPTIDOGLYCAN D,D-TRANSPEPTIDASE"/>
    <property type="match status" value="1"/>
</dbReference>
<keyword evidence="6" id="KW-1185">Reference proteome</keyword>
<dbReference type="CDD" id="cd06575">
    <property type="entry name" value="PASTA_Pbp2x-like_2"/>
    <property type="match status" value="1"/>
</dbReference>
<protein>
    <submittedName>
        <fullName evidence="5">Cell division protein FtsI (Penicillin-binding protein 3)</fullName>
    </submittedName>
</protein>
<evidence type="ECO:0000313" key="6">
    <source>
        <dbReference type="Proteomes" id="UP000191153"/>
    </source>
</evidence>
<keyword evidence="3" id="KW-0812">Transmembrane</keyword>
<dbReference type="InterPro" id="IPR012338">
    <property type="entry name" value="Beta-lactam/transpept-like"/>
</dbReference>